<dbReference type="AlphaFoldDB" id="A0AAV9HAC3"/>
<reference evidence="1" key="2">
    <citation type="submission" date="2023-05" db="EMBL/GenBank/DDBJ databases">
        <authorList>
            <consortium name="Lawrence Berkeley National Laboratory"/>
            <person name="Steindorff A."/>
            <person name="Hensen N."/>
            <person name="Bonometti L."/>
            <person name="Westerberg I."/>
            <person name="Brannstrom I.O."/>
            <person name="Guillou S."/>
            <person name="Cros-Aarteil S."/>
            <person name="Calhoun S."/>
            <person name="Haridas S."/>
            <person name="Kuo A."/>
            <person name="Mondo S."/>
            <person name="Pangilinan J."/>
            <person name="Riley R."/>
            <person name="Labutti K."/>
            <person name="Andreopoulos B."/>
            <person name="Lipzen A."/>
            <person name="Chen C."/>
            <person name="Yanf M."/>
            <person name="Daum C."/>
            <person name="Ng V."/>
            <person name="Clum A."/>
            <person name="Ohm R."/>
            <person name="Martin F."/>
            <person name="Silar P."/>
            <person name="Natvig D."/>
            <person name="Lalanne C."/>
            <person name="Gautier V."/>
            <person name="Ament-Velasquez S.L."/>
            <person name="Kruys A."/>
            <person name="Hutchinson M.I."/>
            <person name="Powell A.J."/>
            <person name="Barry K."/>
            <person name="Miller A.N."/>
            <person name="Grigoriev I.V."/>
            <person name="Debuchy R."/>
            <person name="Gladieux P."/>
            <person name="Thoren M.H."/>
            <person name="Johannesson H."/>
        </authorList>
    </citation>
    <scope>NUCLEOTIDE SEQUENCE</scope>
    <source>
        <strain evidence="1">PSN243</strain>
    </source>
</reference>
<accession>A0AAV9HAC3</accession>
<proteinExistence type="predicted"/>
<organism evidence="1 2">
    <name type="scientific">Podospora aff. communis PSN243</name>
    <dbReference type="NCBI Taxonomy" id="3040156"/>
    <lineage>
        <taxon>Eukaryota</taxon>
        <taxon>Fungi</taxon>
        <taxon>Dikarya</taxon>
        <taxon>Ascomycota</taxon>
        <taxon>Pezizomycotina</taxon>
        <taxon>Sordariomycetes</taxon>
        <taxon>Sordariomycetidae</taxon>
        <taxon>Sordariales</taxon>
        <taxon>Podosporaceae</taxon>
        <taxon>Podospora</taxon>
    </lineage>
</organism>
<gene>
    <name evidence="1" type="ORF">QBC34DRAFT_7312</name>
</gene>
<name>A0AAV9HAC3_9PEZI</name>
<sequence>MQDLWLLRGEALEVSAPIVLNLQVCADRFLWTRAFHWESCTRFLVCEDRPHPSPTNHTSRAETIAVVSASRPVSKQPILSHDSSYTQHFLRIKSHECSALMQGLVQTSNTAFQGVHGVQFGARQPAYEKTFLLALKEGKQAACRSGNNQLAQGYRPEEPPWALPGVPPLSRVDVIDQGHGSAPNQGLIQRTGAAPTSCRVPEFAAGSGPRAAHTPLTSPCWGPFSCFFPSCGGDWRARRVLVRRDAHHSRSRLGQGHAACCQQACLFFAFDHLLDSMRRCVLWRERWLGEYLHAETPHGPCNFRSPFTMRCRYDDRHKNPPDLVQILGPGRRGWLRERGVTARPCLTL</sequence>
<comment type="caution">
    <text evidence="1">The sequence shown here is derived from an EMBL/GenBank/DDBJ whole genome shotgun (WGS) entry which is preliminary data.</text>
</comment>
<dbReference type="Proteomes" id="UP001321760">
    <property type="component" value="Unassembled WGS sequence"/>
</dbReference>
<evidence type="ECO:0000313" key="1">
    <source>
        <dbReference type="EMBL" id="KAK4456036.1"/>
    </source>
</evidence>
<dbReference type="EMBL" id="MU865913">
    <property type="protein sequence ID" value="KAK4456036.1"/>
    <property type="molecule type" value="Genomic_DNA"/>
</dbReference>
<evidence type="ECO:0000313" key="2">
    <source>
        <dbReference type="Proteomes" id="UP001321760"/>
    </source>
</evidence>
<keyword evidence="2" id="KW-1185">Reference proteome</keyword>
<protein>
    <submittedName>
        <fullName evidence="1">Uncharacterized protein</fullName>
    </submittedName>
</protein>
<reference evidence="1" key="1">
    <citation type="journal article" date="2023" name="Mol. Phylogenet. Evol.">
        <title>Genome-scale phylogeny and comparative genomics of the fungal order Sordariales.</title>
        <authorList>
            <person name="Hensen N."/>
            <person name="Bonometti L."/>
            <person name="Westerberg I."/>
            <person name="Brannstrom I.O."/>
            <person name="Guillou S."/>
            <person name="Cros-Aarteil S."/>
            <person name="Calhoun S."/>
            <person name="Haridas S."/>
            <person name="Kuo A."/>
            <person name="Mondo S."/>
            <person name="Pangilinan J."/>
            <person name="Riley R."/>
            <person name="LaButti K."/>
            <person name="Andreopoulos B."/>
            <person name="Lipzen A."/>
            <person name="Chen C."/>
            <person name="Yan M."/>
            <person name="Daum C."/>
            <person name="Ng V."/>
            <person name="Clum A."/>
            <person name="Steindorff A."/>
            <person name="Ohm R.A."/>
            <person name="Martin F."/>
            <person name="Silar P."/>
            <person name="Natvig D.O."/>
            <person name="Lalanne C."/>
            <person name="Gautier V."/>
            <person name="Ament-Velasquez S.L."/>
            <person name="Kruys A."/>
            <person name="Hutchinson M.I."/>
            <person name="Powell A.J."/>
            <person name="Barry K."/>
            <person name="Miller A.N."/>
            <person name="Grigoriev I.V."/>
            <person name="Debuchy R."/>
            <person name="Gladieux P."/>
            <person name="Hiltunen Thoren M."/>
            <person name="Johannesson H."/>
        </authorList>
    </citation>
    <scope>NUCLEOTIDE SEQUENCE</scope>
    <source>
        <strain evidence="1">PSN243</strain>
    </source>
</reference>